<feature type="non-terminal residue" evidence="1">
    <location>
        <position position="1"/>
    </location>
</feature>
<dbReference type="GO" id="GO:0005198">
    <property type="term" value="F:structural molecule activity"/>
    <property type="evidence" value="ECO:0007669"/>
    <property type="project" value="InterPro"/>
</dbReference>
<sequence>LKLTKILQCSDFNVPNSLLKKANVQITSEMGFCVKDGQSLLVFNFKAPELNSKLQIKADFAIMHPRNPDQLLLLTSAMLQLISLKQKKALLTHKFAQPTKIDHCDFVDEDQVIIISQLQISTFSIKTQLLQKLIDRQLDQKAQLMQVQLFNNNLLLQFTGADQHNQLFGVCEHYELQTQTLQMHESLQTQICYVEGDQREFYLVQAFYSDGVFFTVTNLQTKKQKSSILVQIEKSVFIKMFQLQKFAAVVLFCFNGDILVFDFHTTKVYVQQTTKNCIIASKSVQNDFVLLHNTGELQTANCVSQELSLIQKPTQQEQLAKFKEKLQVDQKDAVDYLISNNFKNEQIFQILNEMGQEQKYDQDNILVQYLGQVESFTTDAENVLLLDLLQKSNKPLQKTLFQTKFFISPKLCEELIKRKQYQNAGLVFYKLGEVSKAVACLVENQAEADMQKIYTAIDQFNHEEVVKYALQQKFSVYKFQKYINQVILGKNLQGDKKTIANLIDLFSQHNHKQQATQLYLEVCTCVQDAKTLVFYQTKLMAFQDDERVIQKLEEKYCKMHSKIYVKRFEFPEFEELTEQSQKLKEIKTKLDAVAQAK</sequence>
<accession>A0A146KDA0</accession>
<dbReference type="EMBL" id="GDID01002941">
    <property type="protein sequence ID" value="JAP93665.1"/>
    <property type="molecule type" value="Transcribed_RNA"/>
</dbReference>
<protein>
    <submittedName>
        <fullName evidence="1">Clathrin heavy chain</fullName>
    </submittedName>
</protein>
<organism evidence="1">
    <name type="scientific">Trepomonas sp. PC1</name>
    <dbReference type="NCBI Taxonomy" id="1076344"/>
    <lineage>
        <taxon>Eukaryota</taxon>
        <taxon>Metamonada</taxon>
        <taxon>Diplomonadida</taxon>
        <taxon>Hexamitidae</taxon>
        <taxon>Hexamitinae</taxon>
        <taxon>Trepomonas</taxon>
    </lineage>
</organism>
<dbReference type="InterPro" id="IPR016025">
    <property type="entry name" value="Clathrin_H-chain_N"/>
</dbReference>
<reference evidence="1" key="1">
    <citation type="submission" date="2015-07" db="EMBL/GenBank/DDBJ databases">
        <title>Adaptation to a free-living lifestyle via gene acquisitions in the diplomonad Trepomonas sp. PC1.</title>
        <authorList>
            <person name="Xu F."/>
            <person name="Jerlstrom-Hultqvist J."/>
            <person name="Kolisko M."/>
            <person name="Simpson A.G.B."/>
            <person name="Roger A.J."/>
            <person name="Svard S.G."/>
            <person name="Andersson J.O."/>
        </authorList>
    </citation>
    <scope>NUCLEOTIDE SEQUENCE</scope>
    <source>
        <strain evidence="1">PC1</strain>
    </source>
</reference>
<name>A0A146KDA0_9EUKA</name>
<dbReference type="GO" id="GO:0016192">
    <property type="term" value="P:vesicle-mediated transport"/>
    <property type="evidence" value="ECO:0007669"/>
    <property type="project" value="InterPro"/>
</dbReference>
<dbReference type="GO" id="GO:0006886">
    <property type="term" value="P:intracellular protein transport"/>
    <property type="evidence" value="ECO:0007669"/>
    <property type="project" value="InterPro"/>
</dbReference>
<dbReference type="AlphaFoldDB" id="A0A146KDA0"/>
<dbReference type="GO" id="GO:0030132">
    <property type="term" value="C:clathrin coat of coated pit"/>
    <property type="evidence" value="ECO:0007669"/>
    <property type="project" value="InterPro"/>
</dbReference>
<dbReference type="GO" id="GO:0030130">
    <property type="term" value="C:clathrin coat of trans-Golgi network vesicle"/>
    <property type="evidence" value="ECO:0007669"/>
    <property type="project" value="InterPro"/>
</dbReference>
<dbReference type="SUPFAM" id="SSF50989">
    <property type="entry name" value="Clathrin heavy-chain terminal domain"/>
    <property type="match status" value="1"/>
</dbReference>
<gene>
    <name evidence="1" type="ORF">TPC1_13972</name>
</gene>
<evidence type="ECO:0000313" key="1">
    <source>
        <dbReference type="EMBL" id="JAP93665.1"/>
    </source>
</evidence>
<proteinExistence type="predicted"/>